<comment type="caution">
    <text evidence="2">The sequence shown here is derived from an EMBL/GenBank/DDBJ whole genome shotgun (WGS) entry which is preliminary data.</text>
</comment>
<evidence type="ECO:0000313" key="3">
    <source>
        <dbReference type="Proteomes" id="UP001501509"/>
    </source>
</evidence>
<gene>
    <name evidence="2" type="ORF">GCM10010411_33800</name>
</gene>
<dbReference type="EMBL" id="BAAATD010000004">
    <property type="protein sequence ID" value="GAA2597520.1"/>
    <property type="molecule type" value="Genomic_DNA"/>
</dbReference>
<dbReference type="PROSITE" id="PS50801">
    <property type="entry name" value="STAS"/>
    <property type="match status" value="1"/>
</dbReference>
<dbReference type="InterPro" id="IPR058548">
    <property type="entry name" value="MlaB-like_STAS"/>
</dbReference>
<dbReference type="InterPro" id="IPR036513">
    <property type="entry name" value="STAS_dom_sf"/>
</dbReference>
<dbReference type="Proteomes" id="UP001501509">
    <property type="component" value="Unassembled WGS sequence"/>
</dbReference>
<dbReference type="InterPro" id="IPR025847">
    <property type="entry name" value="MEDS_domain"/>
</dbReference>
<dbReference type="InterPro" id="IPR002645">
    <property type="entry name" value="STAS_dom"/>
</dbReference>
<protein>
    <recommendedName>
        <fullName evidence="1">STAS domain-containing protein</fullName>
    </recommendedName>
</protein>
<evidence type="ECO:0000313" key="2">
    <source>
        <dbReference type="EMBL" id="GAA2597520.1"/>
    </source>
</evidence>
<dbReference type="Gene3D" id="3.30.750.24">
    <property type="entry name" value="STAS domain"/>
    <property type="match status" value="1"/>
</dbReference>
<feature type="domain" description="STAS" evidence="1">
    <location>
        <begin position="207"/>
        <end position="284"/>
    </location>
</feature>
<dbReference type="SUPFAM" id="SSF52091">
    <property type="entry name" value="SpoIIaa-like"/>
    <property type="match status" value="1"/>
</dbReference>
<accession>A0ABP6C1G0</accession>
<keyword evidence="3" id="KW-1185">Reference proteome</keyword>
<reference evidence="3" key="1">
    <citation type="journal article" date="2019" name="Int. J. Syst. Evol. Microbiol.">
        <title>The Global Catalogue of Microorganisms (GCM) 10K type strain sequencing project: providing services to taxonomists for standard genome sequencing and annotation.</title>
        <authorList>
            <consortium name="The Broad Institute Genomics Platform"/>
            <consortium name="The Broad Institute Genome Sequencing Center for Infectious Disease"/>
            <person name="Wu L."/>
            <person name="Ma J."/>
        </authorList>
    </citation>
    <scope>NUCLEOTIDE SEQUENCE [LARGE SCALE GENOMIC DNA]</scope>
    <source>
        <strain evidence="3">JCM 6833</strain>
    </source>
</reference>
<name>A0ABP6C1G0_9ACTN</name>
<dbReference type="RefSeq" id="WP_344541901.1">
    <property type="nucleotide sequence ID" value="NZ_BAAATD010000004.1"/>
</dbReference>
<organism evidence="2 3">
    <name type="scientific">Actinomadura fulvescens</name>
    <dbReference type="NCBI Taxonomy" id="46160"/>
    <lineage>
        <taxon>Bacteria</taxon>
        <taxon>Bacillati</taxon>
        <taxon>Actinomycetota</taxon>
        <taxon>Actinomycetes</taxon>
        <taxon>Streptosporangiales</taxon>
        <taxon>Thermomonosporaceae</taxon>
        <taxon>Actinomadura</taxon>
    </lineage>
</organism>
<dbReference type="CDD" id="cd07043">
    <property type="entry name" value="STAS_anti-anti-sigma_factors"/>
    <property type="match status" value="1"/>
</dbReference>
<dbReference type="Pfam" id="PF14417">
    <property type="entry name" value="MEDS"/>
    <property type="match status" value="1"/>
</dbReference>
<proteinExistence type="predicted"/>
<dbReference type="Pfam" id="PF13466">
    <property type="entry name" value="STAS_2"/>
    <property type="match status" value="1"/>
</dbReference>
<sequence length="298" mass="31963">MSSSPARTAVGGMKFGDHLCLACDNDAERHAVLLAYIRDGLRARHKVVYLAGERRPDETLARLVRAAPGPDEAAVLAGAAQTGQLTIRPVVEAFLATGRFDPGASVALLGAEIDQALAQGYAGARITGDNSFALRGSGRFGTFEDGCRRTFGAPGVRAMAICQYDRRWFDDEQLRRLEACHDGRVGVDDVYADGVLTITPTFTPPGLRLAGAVDESTLPAVRRALRRVGGRGSHLCLDLSALEFCDMEGLQVLVGASQSGTGMDRQVVLRGVPPFLGLMMRIFEWETMPGVFVEGVTR</sequence>
<evidence type="ECO:0000259" key="1">
    <source>
        <dbReference type="PROSITE" id="PS50801"/>
    </source>
</evidence>